<dbReference type="RefSeq" id="WP_115991548.1">
    <property type="nucleotide sequence ID" value="NZ_QRDY01000002.1"/>
</dbReference>
<evidence type="ECO:0008006" key="3">
    <source>
        <dbReference type="Google" id="ProtNLM"/>
    </source>
</evidence>
<evidence type="ECO:0000313" key="1">
    <source>
        <dbReference type="EMBL" id="RED64784.1"/>
    </source>
</evidence>
<dbReference type="InterPro" id="IPR009097">
    <property type="entry name" value="Cyclic_Pdiesterase"/>
</dbReference>
<dbReference type="AlphaFoldDB" id="A0A3D9ISP6"/>
<protein>
    <recommendedName>
        <fullName evidence="3">2'-5' RNA ligase superfamily protein</fullName>
    </recommendedName>
</protein>
<dbReference type="Proteomes" id="UP000256869">
    <property type="component" value="Unassembled WGS sequence"/>
</dbReference>
<evidence type="ECO:0000313" key="2">
    <source>
        <dbReference type="Proteomes" id="UP000256869"/>
    </source>
</evidence>
<dbReference type="SUPFAM" id="SSF55144">
    <property type="entry name" value="LigT-like"/>
    <property type="match status" value="1"/>
</dbReference>
<reference evidence="1 2" key="1">
    <citation type="submission" date="2018-07" db="EMBL/GenBank/DDBJ databases">
        <title>Genomic Encyclopedia of Type Strains, Phase III (KMG-III): the genomes of soil and plant-associated and newly described type strains.</title>
        <authorList>
            <person name="Whitman W."/>
        </authorList>
    </citation>
    <scope>NUCLEOTIDE SEQUENCE [LARGE SCALE GENOMIC DNA]</scope>
    <source>
        <strain evidence="1 2">CECT 8236</strain>
    </source>
</reference>
<dbReference type="Gene3D" id="3.90.1140.10">
    <property type="entry name" value="Cyclic phosphodiesterase"/>
    <property type="match status" value="1"/>
</dbReference>
<organism evidence="1 2">
    <name type="scientific">Cohnella lupini</name>
    <dbReference type="NCBI Taxonomy" id="1294267"/>
    <lineage>
        <taxon>Bacteria</taxon>
        <taxon>Bacillati</taxon>
        <taxon>Bacillota</taxon>
        <taxon>Bacilli</taxon>
        <taxon>Bacillales</taxon>
        <taxon>Paenibacillaceae</taxon>
        <taxon>Cohnella</taxon>
    </lineage>
</organism>
<accession>A0A3D9ISP6</accession>
<dbReference type="OrthoDB" id="2597910at2"/>
<comment type="caution">
    <text evidence="1">The sequence shown here is derived from an EMBL/GenBank/DDBJ whole genome shotgun (WGS) entry which is preliminary data.</text>
</comment>
<name>A0A3D9ISP6_9BACL</name>
<proteinExistence type="predicted"/>
<dbReference type="EMBL" id="QRDY01000002">
    <property type="protein sequence ID" value="RED64784.1"/>
    <property type="molecule type" value="Genomic_DNA"/>
</dbReference>
<gene>
    <name evidence="1" type="ORF">DFP95_102205</name>
</gene>
<keyword evidence="2" id="KW-1185">Reference proteome</keyword>
<sequence>MKYLDYIQRLEDKFERDMNEVPLKWTISEKLGGKITPGGEMKPFYGATTVIKLSDLDKNACIGIRERLFEKHGDLFVKLDTSTYHLTIHALSNVYNVADDNELIAQSIAETEPKVAAQFRAIAERYAESSIRMRALGVSTSGKDIVGIKFVPASEEDYDILIELFNRLESVYPLGEFFVPHVSLGYFQLRPYGPEEVADLYDTLRQLNREMKLTLELDVAKLVYQHHYHMNDFRDVFGIKAIAADS</sequence>